<comment type="caution">
    <text evidence="3">The sequence shown here is derived from an EMBL/GenBank/DDBJ whole genome shotgun (WGS) entry which is preliminary data.</text>
</comment>
<dbReference type="EMBL" id="MPDP01000112">
    <property type="protein sequence ID" value="KAK1480116.1"/>
    <property type="molecule type" value="Genomic_DNA"/>
</dbReference>
<evidence type="ECO:0000313" key="3">
    <source>
        <dbReference type="EMBL" id="KAK1480116.1"/>
    </source>
</evidence>
<feature type="region of interest" description="Disordered" evidence="1">
    <location>
        <begin position="553"/>
        <end position="591"/>
    </location>
</feature>
<gene>
    <name evidence="3" type="ORF">CCUS01_00672</name>
</gene>
<accession>A0AAI9VD52</accession>
<keyword evidence="2" id="KW-0812">Transmembrane</keyword>
<keyword evidence="4" id="KW-1185">Reference proteome</keyword>
<keyword evidence="2" id="KW-0472">Membrane</keyword>
<evidence type="ECO:0000313" key="4">
    <source>
        <dbReference type="Proteomes" id="UP001239213"/>
    </source>
</evidence>
<feature type="transmembrane region" description="Helical" evidence="2">
    <location>
        <begin position="986"/>
        <end position="1009"/>
    </location>
</feature>
<feature type="region of interest" description="Disordered" evidence="1">
    <location>
        <begin position="452"/>
        <end position="520"/>
    </location>
</feature>
<dbReference type="AlphaFoldDB" id="A0AAI9VD52"/>
<proteinExistence type="predicted"/>
<dbReference type="Proteomes" id="UP001239213">
    <property type="component" value="Unassembled WGS sequence"/>
</dbReference>
<organism evidence="3 4">
    <name type="scientific">Colletotrichum cuscutae</name>
    <dbReference type="NCBI Taxonomy" id="1209917"/>
    <lineage>
        <taxon>Eukaryota</taxon>
        <taxon>Fungi</taxon>
        <taxon>Dikarya</taxon>
        <taxon>Ascomycota</taxon>
        <taxon>Pezizomycotina</taxon>
        <taxon>Sordariomycetes</taxon>
        <taxon>Hypocreomycetidae</taxon>
        <taxon>Glomerellales</taxon>
        <taxon>Glomerellaceae</taxon>
        <taxon>Colletotrichum</taxon>
        <taxon>Colletotrichum acutatum species complex</taxon>
    </lineage>
</organism>
<evidence type="ECO:0000256" key="2">
    <source>
        <dbReference type="SAM" id="Phobius"/>
    </source>
</evidence>
<feature type="region of interest" description="Disordered" evidence="1">
    <location>
        <begin position="875"/>
        <end position="896"/>
    </location>
</feature>
<sequence length="1045" mass="115770">MVAKESAGSTSTWRAAALSWRLPQICIDLNPASRETAKLEDGYHSGTWMEGYANGAGRRSRSVHTKGVSQKLPLVGGLFRGSMAVLHLTATLESGGLDPFTLPIDQATIVHAGRQLGMGWGWPGCWDGRAAYRSLKTADEPQAWIETPRDEHRVRFTVHGSRFTSSAEILGQGCLMIGSPQEKSFRAETDTVPASGDPVDRSIGTGLEVCTLLRICKIRRPAKTRSFYQFPTGKNKEEPWRRSTRAVGWGKESRPSPNSAGSRGDEALKQAGQGDAPVLTGRCHGPISRPPTRDGSEGTHWRTGREPKSGAPGMENLLQRALTRVGWWYDVTLSIIGGDFVRTAREAPKAPAESDEQARDLAEATYGVAWRPRYLQAERKRDRRRLKELGQTGHHDEVSTIVVSASSTTEHFGWEWGEMGWIEWDAAASKATVVVASNNRLSEFDCSQEQALSERQPLGLQRSESIPTCSYSERTGLHVPIPSRTNDLADPDDPSNDDRKKSHTGASDRNAARIASCRKASPLPKVDSRLRERINAPTHWQFLTKTFFLLGRMTGQQGPGGSGEEPVAHQTKTQKEGPEKGGGGANERHKKVAGEDTSVLCRYVLRRLLNKDWTCPQDGAERLLPASSALLWRFPQVPMPKVSSLLLHGAPLPTASYSHGIGSLTRMKIIGSHLLIQEVIKLHIQSNTHTKTMSNGKERRGHVIPGPRPPGAWPETGAFHQVCRCLLPRSLGLLHAWPMFVVAAFLPFRCRVDDILGLERETRLARHVLTWRTAGPLPRRSKVRGCGRFHIELLSSGSLWGFQRIVFGVQRVRLQLKIDAPSRDLESFAAAYQKDHPFVWSVCLISSRQILYPTQISRAPPNIGKIVSVKYLNRQNKQQSRERSRGSAPQNATRRRDNGEIHFPSFCFLPLGLLSAWGILEGLGAWERTPVTRGSPGGQTAEDWIIVPHLPWGREFFPNVLVLVSICPPRYEAVFSPDPPGTDDLMVLWMMLLLEFQFFSYLTFAFFLLGRESLVPSRPSSISHCHSSAAGLFNHGVLVSPNTTN</sequence>
<protein>
    <submittedName>
        <fullName evidence="3">Uncharacterized protein</fullName>
    </submittedName>
</protein>
<evidence type="ECO:0000256" key="1">
    <source>
        <dbReference type="SAM" id="MobiDB-lite"/>
    </source>
</evidence>
<name>A0AAI9VD52_9PEZI</name>
<feature type="compositionally biased region" description="Polar residues" evidence="1">
    <location>
        <begin position="462"/>
        <end position="473"/>
    </location>
</feature>
<feature type="compositionally biased region" description="Basic and acidic residues" evidence="1">
    <location>
        <begin position="291"/>
        <end position="308"/>
    </location>
</feature>
<feature type="region of interest" description="Disordered" evidence="1">
    <location>
        <begin position="229"/>
        <end position="313"/>
    </location>
</feature>
<keyword evidence="2" id="KW-1133">Transmembrane helix</keyword>
<reference evidence="3" key="1">
    <citation type="submission" date="2016-11" db="EMBL/GenBank/DDBJ databases">
        <title>The genome sequence of Colletotrichum cuscutae.</title>
        <authorList>
            <person name="Baroncelli R."/>
        </authorList>
    </citation>
    <scope>NUCLEOTIDE SEQUENCE</scope>
    <source>
        <strain evidence="3">IMI 304802</strain>
    </source>
</reference>